<evidence type="ECO:0000313" key="2">
    <source>
        <dbReference type="EMBL" id="ROK35802.1"/>
    </source>
</evidence>
<reference evidence="2 3" key="1">
    <citation type="submission" date="2018-10" db="EMBL/GenBank/DDBJ databases">
        <title>Genome assembly for a Yunnan-Guizhou Plateau 3E fish, Anabarilius grahami (Regan), and its evolutionary and genetic applications.</title>
        <authorList>
            <person name="Jiang W."/>
        </authorList>
    </citation>
    <scope>NUCLEOTIDE SEQUENCE [LARGE SCALE GENOMIC DNA]</scope>
    <source>
        <strain evidence="2">AG-KIZ</strain>
        <tissue evidence="2">Muscle</tissue>
    </source>
</reference>
<name>A0A3N0Y0B3_ANAGA</name>
<evidence type="ECO:0000313" key="3">
    <source>
        <dbReference type="Proteomes" id="UP000281406"/>
    </source>
</evidence>
<proteinExistence type="predicted"/>
<dbReference type="EMBL" id="RJVU01057109">
    <property type="protein sequence ID" value="ROK35802.1"/>
    <property type="molecule type" value="Genomic_DNA"/>
</dbReference>
<dbReference type="AlphaFoldDB" id="A0A3N0Y0B3"/>
<keyword evidence="3" id="KW-1185">Reference proteome</keyword>
<feature type="region of interest" description="Disordered" evidence="1">
    <location>
        <begin position="80"/>
        <end position="99"/>
    </location>
</feature>
<accession>A0A3N0Y0B3</accession>
<dbReference type="Proteomes" id="UP000281406">
    <property type="component" value="Unassembled WGS sequence"/>
</dbReference>
<protein>
    <submittedName>
        <fullName evidence="2">Uncharacterized protein</fullName>
    </submittedName>
</protein>
<organism evidence="2 3">
    <name type="scientific">Anabarilius grahami</name>
    <name type="common">Kanglang fish</name>
    <name type="synonym">Barilius grahami</name>
    <dbReference type="NCBI Taxonomy" id="495550"/>
    <lineage>
        <taxon>Eukaryota</taxon>
        <taxon>Metazoa</taxon>
        <taxon>Chordata</taxon>
        <taxon>Craniata</taxon>
        <taxon>Vertebrata</taxon>
        <taxon>Euteleostomi</taxon>
        <taxon>Actinopterygii</taxon>
        <taxon>Neopterygii</taxon>
        <taxon>Teleostei</taxon>
        <taxon>Ostariophysi</taxon>
        <taxon>Cypriniformes</taxon>
        <taxon>Xenocyprididae</taxon>
        <taxon>Xenocypridinae</taxon>
        <taxon>Xenocypridinae incertae sedis</taxon>
        <taxon>Anabarilius</taxon>
    </lineage>
</organism>
<gene>
    <name evidence="2" type="ORF">DPX16_17545</name>
</gene>
<evidence type="ECO:0000256" key="1">
    <source>
        <dbReference type="SAM" id="MobiDB-lite"/>
    </source>
</evidence>
<feature type="compositionally biased region" description="Basic and acidic residues" evidence="1">
    <location>
        <begin position="81"/>
        <end position="91"/>
    </location>
</feature>
<comment type="caution">
    <text evidence="2">The sequence shown here is derived from an EMBL/GenBank/DDBJ whole genome shotgun (WGS) entry which is preliminary data.</text>
</comment>
<sequence>MLWKESRISSASAFSYGPAILSTAAARCTPCYRRNTSRGAALLEEEAVRLRNCTGRADLKQGRVLVGLRGAASGVVAALETSRRSSGDHGGSEAVGGYGGSGALAGHSGSKNKRGLVEGWSGLVEGRSGVVEGQSGLEEATANPYAVHVTSAQLGDYWVELFLVKQDELPHNLSRSLTNPNIVVTEDKHTGLNSLPLRAQGNFTYGRFTTHNKDKICWLDIKIDIEYLAILYPQYTDEAMTLVHTNGPSVTPKKTDDQFLLHCQYKRWRHSGRLALAYVNKSGQTLSVSSSCM</sequence>